<reference evidence="2" key="2">
    <citation type="submission" date="2020-09" db="EMBL/GenBank/DDBJ databases">
        <authorList>
            <person name="Sun Q."/>
            <person name="Zhou Y."/>
        </authorList>
    </citation>
    <scope>NUCLEOTIDE SEQUENCE</scope>
    <source>
        <strain evidence="2">CGMCC 1.12785</strain>
    </source>
</reference>
<sequence>MWCFIHRAIAVRSVERAGNLTLEGMRNQVPPAMQPPRIAVLSSLISVLEESRRLAAGVGVEIDVLDSVLAGGARPCLLIVGEDVDEPPEPPGVPRVLVALDAAERADSIWRRAAALGVEHVALLPGAEEWLIQRMIAAVEPPQQPAPTIGVVAGSGGAGSSLLACAAARHAAAQGRRTLLIDADPLGGGVDLVLGMESHDGLRWPALVNSRGRLRPSTLVDALPRDDLLSVLSWDRSGTPDVGDDVFDAVVSAAQLAFDTVILDLPRHAPRGWTRRCRHVLLIVPTQVRAAVAAAQVARRLTSLHPDVRLVVRRTPGGVHPGALADSLGLPFAGELKTDRGLADTIDRGEGLPHGNRGITRAAGELLGALG</sequence>
<dbReference type="InterPro" id="IPR059050">
    <property type="entry name" value="Rv3660c_N"/>
</dbReference>
<reference evidence="2" key="1">
    <citation type="journal article" date="2014" name="Int. J. Syst. Evol. Microbiol.">
        <title>Complete genome sequence of Corynebacterium casei LMG S-19264T (=DSM 44701T), isolated from a smear-ripened cheese.</title>
        <authorList>
            <consortium name="US DOE Joint Genome Institute (JGI-PGF)"/>
            <person name="Walter F."/>
            <person name="Albersmeier A."/>
            <person name="Kalinowski J."/>
            <person name="Ruckert C."/>
        </authorList>
    </citation>
    <scope>NUCLEOTIDE SEQUENCE</scope>
    <source>
        <strain evidence="2">CGMCC 1.12785</strain>
    </source>
</reference>
<dbReference type="InterPro" id="IPR022521">
    <property type="entry name" value="Rv3660c"/>
</dbReference>
<evidence type="ECO:0000259" key="1">
    <source>
        <dbReference type="Pfam" id="PF26563"/>
    </source>
</evidence>
<keyword evidence="3" id="KW-1185">Reference proteome</keyword>
<organism evidence="2 3">
    <name type="scientific">Sediminivirga luteola</name>
    <dbReference type="NCBI Taxonomy" id="1774748"/>
    <lineage>
        <taxon>Bacteria</taxon>
        <taxon>Bacillati</taxon>
        <taxon>Actinomycetota</taxon>
        <taxon>Actinomycetes</taxon>
        <taxon>Micrococcales</taxon>
        <taxon>Brevibacteriaceae</taxon>
        <taxon>Sediminivirga</taxon>
    </lineage>
</organism>
<evidence type="ECO:0000313" key="3">
    <source>
        <dbReference type="Proteomes" id="UP000616114"/>
    </source>
</evidence>
<dbReference type="EMBL" id="BMFY01000001">
    <property type="protein sequence ID" value="GGA01583.1"/>
    <property type="molecule type" value="Genomic_DNA"/>
</dbReference>
<dbReference type="Pfam" id="PF26563">
    <property type="entry name" value="Rv3660c_N"/>
    <property type="match status" value="1"/>
</dbReference>
<dbReference type="InterPro" id="IPR027417">
    <property type="entry name" value="P-loop_NTPase"/>
</dbReference>
<accession>A0A8J2TUC2</accession>
<dbReference type="SUPFAM" id="SSF52540">
    <property type="entry name" value="P-loop containing nucleoside triphosphate hydrolases"/>
    <property type="match status" value="1"/>
</dbReference>
<dbReference type="GO" id="GO:0016887">
    <property type="term" value="F:ATP hydrolysis activity"/>
    <property type="evidence" value="ECO:0007669"/>
    <property type="project" value="TreeGrafter"/>
</dbReference>
<dbReference type="PANTHER" id="PTHR43384:SF11">
    <property type="entry name" value="SEPTUM SITE DETERMINING PROTEIN"/>
    <property type="match status" value="1"/>
</dbReference>
<dbReference type="GO" id="GO:0005829">
    <property type="term" value="C:cytosol"/>
    <property type="evidence" value="ECO:0007669"/>
    <property type="project" value="TreeGrafter"/>
</dbReference>
<dbReference type="Proteomes" id="UP000616114">
    <property type="component" value="Unassembled WGS sequence"/>
</dbReference>
<comment type="caution">
    <text evidence="2">The sequence shown here is derived from an EMBL/GenBank/DDBJ whole genome shotgun (WGS) entry which is preliminary data.</text>
</comment>
<feature type="domain" description="Rv3660c-like CheY-like N-terminal" evidence="1">
    <location>
        <begin position="47"/>
        <end position="143"/>
    </location>
</feature>
<dbReference type="GO" id="GO:0009898">
    <property type="term" value="C:cytoplasmic side of plasma membrane"/>
    <property type="evidence" value="ECO:0007669"/>
    <property type="project" value="TreeGrafter"/>
</dbReference>
<dbReference type="Gene3D" id="3.40.50.300">
    <property type="entry name" value="P-loop containing nucleotide triphosphate hydrolases"/>
    <property type="match status" value="1"/>
</dbReference>
<dbReference type="NCBIfam" id="TIGR03815">
    <property type="entry name" value="CpaE_hom_Actino"/>
    <property type="match status" value="1"/>
</dbReference>
<name>A0A8J2TUC2_9MICO</name>
<dbReference type="InterPro" id="IPR050625">
    <property type="entry name" value="ParA/MinD_ATPase"/>
</dbReference>
<evidence type="ECO:0000313" key="2">
    <source>
        <dbReference type="EMBL" id="GGA01583.1"/>
    </source>
</evidence>
<dbReference type="GO" id="GO:0005524">
    <property type="term" value="F:ATP binding"/>
    <property type="evidence" value="ECO:0007669"/>
    <property type="project" value="TreeGrafter"/>
</dbReference>
<gene>
    <name evidence="2" type="ORF">GCM10011333_00030</name>
</gene>
<dbReference type="AlphaFoldDB" id="A0A8J2TUC2"/>
<dbReference type="PANTHER" id="PTHR43384">
    <property type="entry name" value="SEPTUM SITE-DETERMINING PROTEIN MIND HOMOLOG, CHLOROPLASTIC-RELATED"/>
    <property type="match status" value="1"/>
</dbReference>
<proteinExistence type="predicted"/>
<dbReference type="GO" id="GO:0051782">
    <property type="term" value="P:negative regulation of cell division"/>
    <property type="evidence" value="ECO:0007669"/>
    <property type="project" value="TreeGrafter"/>
</dbReference>
<protein>
    <submittedName>
        <fullName evidence="2">Septum formation initiator</fullName>
    </submittedName>
</protein>